<gene>
    <name evidence="1" type="ORF">M9Y10_006147</name>
</gene>
<comment type="caution">
    <text evidence="1">The sequence shown here is derived from an EMBL/GenBank/DDBJ whole genome shotgun (WGS) entry which is preliminary data.</text>
</comment>
<accession>A0ABR2JEX4</accession>
<name>A0ABR2JEX4_9EUKA</name>
<dbReference type="EMBL" id="JAPFFF010000012">
    <property type="protein sequence ID" value="KAK8875966.1"/>
    <property type="molecule type" value="Genomic_DNA"/>
</dbReference>
<dbReference type="Proteomes" id="UP001470230">
    <property type="component" value="Unassembled WGS sequence"/>
</dbReference>
<protein>
    <submittedName>
        <fullName evidence="1">Uncharacterized protein</fullName>
    </submittedName>
</protein>
<evidence type="ECO:0000313" key="2">
    <source>
        <dbReference type="Proteomes" id="UP001470230"/>
    </source>
</evidence>
<organism evidence="1 2">
    <name type="scientific">Tritrichomonas musculus</name>
    <dbReference type="NCBI Taxonomy" id="1915356"/>
    <lineage>
        <taxon>Eukaryota</taxon>
        <taxon>Metamonada</taxon>
        <taxon>Parabasalia</taxon>
        <taxon>Tritrichomonadida</taxon>
        <taxon>Tritrichomonadidae</taxon>
        <taxon>Tritrichomonas</taxon>
    </lineage>
</organism>
<proteinExistence type="predicted"/>
<keyword evidence="2" id="KW-1185">Reference proteome</keyword>
<evidence type="ECO:0000313" key="1">
    <source>
        <dbReference type="EMBL" id="KAK8875966.1"/>
    </source>
</evidence>
<sequence length="222" mass="25816">MCATYTCTFGGRCRSIMNQTSNTGCEAVLYFSKEIFDDIQMFTFEPMKSFFFTPNFVESHRNCLNQKQIEEIVYQTKVGVLSGRIRTNTQSSFVGSQIFYNIRRNVINETKTENLQELIPILEDNNRYSTILHLHNAILSSLSVLHNEINSQSSATDNCIINDTCMTNIYSFPLEVIICVDQESHTQIISYGFLENKTTQSFIDFFSRFFNFRRERNESYYG</sequence>
<reference evidence="1 2" key="1">
    <citation type="submission" date="2024-04" db="EMBL/GenBank/DDBJ databases">
        <title>Tritrichomonas musculus Genome.</title>
        <authorList>
            <person name="Alves-Ferreira E."/>
            <person name="Grigg M."/>
            <person name="Lorenzi H."/>
            <person name="Galac M."/>
        </authorList>
    </citation>
    <scope>NUCLEOTIDE SEQUENCE [LARGE SCALE GENOMIC DNA]</scope>
    <source>
        <strain evidence="1 2">EAF2021</strain>
    </source>
</reference>